<evidence type="ECO:0000256" key="2">
    <source>
        <dbReference type="ARBA" id="ARBA00004370"/>
    </source>
</evidence>
<dbReference type="InterPro" id="IPR036097">
    <property type="entry name" value="HisK_dim/P_sf"/>
</dbReference>
<dbReference type="EC" id="2.7.13.3" evidence="3"/>
<dbReference type="Proteomes" id="UP000178735">
    <property type="component" value="Unassembled WGS sequence"/>
</dbReference>
<name>A0A1F7WK99_9BACT</name>
<dbReference type="PANTHER" id="PTHR43047:SF64">
    <property type="entry name" value="HISTIDINE KINASE CONTAINING CHEY-HOMOLOGOUS RECEIVER DOMAIN AND PAS DOMAIN-RELATED"/>
    <property type="match status" value="1"/>
</dbReference>
<dbReference type="PROSITE" id="PS50109">
    <property type="entry name" value="HIS_KIN"/>
    <property type="match status" value="1"/>
</dbReference>
<dbReference type="Gene3D" id="3.30.565.10">
    <property type="entry name" value="Histidine kinase-like ATPase, C-terminal domain"/>
    <property type="match status" value="1"/>
</dbReference>
<dbReference type="PANTHER" id="PTHR43047">
    <property type="entry name" value="TWO-COMPONENT HISTIDINE PROTEIN KINASE"/>
    <property type="match status" value="1"/>
</dbReference>
<keyword evidence="4" id="KW-0597">Phosphoprotein</keyword>
<comment type="catalytic activity">
    <reaction evidence="1">
        <text>ATP + protein L-histidine = ADP + protein N-phospho-L-histidine.</text>
        <dbReference type="EC" id="2.7.13.3"/>
    </reaction>
</comment>
<dbReference type="InterPro" id="IPR005467">
    <property type="entry name" value="His_kinase_dom"/>
</dbReference>
<reference evidence="11 12" key="1">
    <citation type="journal article" date="2016" name="Nat. Commun.">
        <title>Thousands of microbial genomes shed light on interconnected biogeochemical processes in an aquifer system.</title>
        <authorList>
            <person name="Anantharaman K."/>
            <person name="Brown C.T."/>
            <person name="Hug L.A."/>
            <person name="Sharon I."/>
            <person name="Castelle C.J."/>
            <person name="Probst A.J."/>
            <person name="Thomas B.C."/>
            <person name="Singh A."/>
            <person name="Wilkins M.J."/>
            <person name="Karaoz U."/>
            <person name="Brodie E.L."/>
            <person name="Williams K.H."/>
            <person name="Hubbard S.S."/>
            <person name="Banfield J.F."/>
        </authorList>
    </citation>
    <scope>NUCLEOTIDE SEQUENCE [LARGE SCALE GENOMIC DNA]</scope>
</reference>
<dbReference type="PRINTS" id="PR00344">
    <property type="entry name" value="BCTRLSENSOR"/>
</dbReference>
<dbReference type="SUPFAM" id="SSF55874">
    <property type="entry name" value="ATPase domain of HSP90 chaperone/DNA topoisomerase II/histidine kinase"/>
    <property type="match status" value="1"/>
</dbReference>
<accession>A0A1F7WK99</accession>
<organism evidence="11 12">
    <name type="scientific">Candidatus Wallbacteria bacterium GWC2_49_35</name>
    <dbReference type="NCBI Taxonomy" id="1817813"/>
    <lineage>
        <taxon>Bacteria</taxon>
        <taxon>Candidatus Walliibacteriota</taxon>
    </lineage>
</organism>
<evidence type="ECO:0000256" key="1">
    <source>
        <dbReference type="ARBA" id="ARBA00000085"/>
    </source>
</evidence>
<dbReference type="InterPro" id="IPR003661">
    <property type="entry name" value="HisK_dim/P_dom"/>
</dbReference>
<dbReference type="Pfam" id="PF05228">
    <property type="entry name" value="CHASE4"/>
    <property type="match status" value="1"/>
</dbReference>
<dbReference type="InterPro" id="IPR003660">
    <property type="entry name" value="HAMP_dom"/>
</dbReference>
<dbReference type="GO" id="GO:0016020">
    <property type="term" value="C:membrane"/>
    <property type="evidence" value="ECO:0007669"/>
    <property type="project" value="UniProtKB-SubCell"/>
</dbReference>
<feature type="transmembrane region" description="Helical" evidence="8">
    <location>
        <begin position="274"/>
        <end position="296"/>
    </location>
</feature>
<dbReference type="AlphaFoldDB" id="A0A1F7WK99"/>
<dbReference type="CDD" id="cd00082">
    <property type="entry name" value="HisKA"/>
    <property type="match status" value="1"/>
</dbReference>
<keyword evidence="5" id="KW-0808">Transferase</keyword>
<evidence type="ECO:0000259" key="10">
    <source>
        <dbReference type="PROSITE" id="PS50885"/>
    </source>
</evidence>
<dbReference type="STRING" id="1817813.A2008_06185"/>
<keyword evidence="6" id="KW-0418">Kinase</keyword>
<keyword evidence="8" id="KW-0812">Transmembrane</keyword>
<gene>
    <name evidence="11" type="ORF">A2008_06185</name>
</gene>
<dbReference type="InterPro" id="IPR036890">
    <property type="entry name" value="HATPase_C_sf"/>
</dbReference>
<dbReference type="Pfam" id="PF00512">
    <property type="entry name" value="HisKA"/>
    <property type="match status" value="1"/>
</dbReference>
<proteinExistence type="predicted"/>
<evidence type="ECO:0000256" key="8">
    <source>
        <dbReference type="SAM" id="Phobius"/>
    </source>
</evidence>
<dbReference type="InterPro" id="IPR007892">
    <property type="entry name" value="CHASE4"/>
</dbReference>
<evidence type="ECO:0000259" key="9">
    <source>
        <dbReference type="PROSITE" id="PS50109"/>
    </source>
</evidence>
<evidence type="ECO:0000256" key="5">
    <source>
        <dbReference type="ARBA" id="ARBA00022679"/>
    </source>
</evidence>
<dbReference type="Pfam" id="PF02518">
    <property type="entry name" value="HATPase_c"/>
    <property type="match status" value="1"/>
</dbReference>
<comment type="caution">
    <text evidence="11">The sequence shown here is derived from an EMBL/GenBank/DDBJ whole genome shotgun (WGS) entry which is preliminary data.</text>
</comment>
<dbReference type="InterPro" id="IPR004358">
    <property type="entry name" value="Sig_transdc_His_kin-like_C"/>
</dbReference>
<feature type="coiled-coil region" evidence="7">
    <location>
        <begin position="339"/>
        <end position="366"/>
    </location>
</feature>
<feature type="transmembrane region" description="Helical" evidence="8">
    <location>
        <begin position="7"/>
        <end position="26"/>
    </location>
</feature>
<evidence type="ECO:0000313" key="11">
    <source>
        <dbReference type="EMBL" id="OGM03241.1"/>
    </source>
</evidence>
<dbReference type="Gene3D" id="6.10.340.10">
    <property type="match status" value="1"/>
</dbReference>
<dbReference type="FunFam" id="3.30.565.10:FF:000010">
    <property type="entry name" value="Sensor histidine kinase RcsC"/>
    <property type="match status" value="1"/>
</dbReference>
<dbReference type="SMART" id="SM00388">
    <property type="entry name" value="HisKA"/>
    <property type="match status" value="1"/>
</dbReference>
<evidence type="ECO:0000256" key="7">
    <source>
        <dbReference type="SAM" id="Coils"/>
    </source>
</evidence>
<dbReference type="InterPro" id="IPR003594">
    <property type="entry name" value="HATPase_dom"/>
</dbReference>
<keyword evidence="8" id="KW-1133">Transmembrane helix</keyword>
<feature type="domain" description="HAMP" evidence="10">
    <location>
        <begin position="298"/>
        <end position="351"/>
    </location>
</feature>
<dbReference type="EMBL" id="MGFH01000182">
    <property type="protein sequence ID" value="OGM03241.1"/>
    <property type="molecule type" value="Genomic_DNA"/>
</dbReference>
<dbReference type="PROSITE" id="PS50885">
    <property type="entry name" value="HAMP"/>
    <property type="match status" value="1"/>
</dbReference>
<protein>
    <recommendedName>
        <fullName evidence="3">histidine kinase</fullName>
        <ecNumber evidence="3">2.7.13.3</ecNumber>
    </recommendedName>
</protein>
<sequence length="597" mass="65967">MNIRGKLLSIVAASIALGMIVIYYSISSIMLKSFLDIENRYADNRIGAVARSFVQICEDFSNKMNDWATWDDSYNFMSDQNRRFIESNITYESMNSLELDFMFFVGSSNEIVLDCSFDHVNKRINSAGASIKKSVIDFAGSLASMNQKTTMAGLFSLESRPALIASNLILTSTGAGPARGYIIYGHYIDNGDIERINKLSGLELAYEKLDEHDKSHPEVCPNHNAAGLKYSFGKVITPEFITCVLTVNCVAGRPLFTVKFSEPRIIYNQAVATVGYFILALLISGAVFFILAIYLIDRFFAVRIVKLSAEVKGISLENNNHRRVSEKGTDEISMLASEINLLLENIEGSNKEMKKLLKELDAAARAKSDFIGNIGHELRTPITCIIGYADILADIVPEGEPREFVNRLKLSAHMLISSVNDILDHISLEGGELKLNSDEFSFSEVFDEIIGYAKFIAEEKKLVFNARIDEKLSGMKVIGDQTRLKQVVLNLTGNALKFTNAGFIEIGADISGETEKEVEVRVSVKDSGIGVSNEKRDEIFLPFVQGDNSSTRKYGGSGLGLTIAGNLVMLMGGEKINLESRTGEGSNFYFNVKLIKA</sequence>
<evidence type="ECO:0000256" key="6">
    <source>
        <dbReference type="ARBA" id="ARBA00022777"/>
    </source>
</evidence>
<dbReference type="SMART" id="SM00387">
    <property type="entry name" value="HATPase_c"/>
    <property type="match status" value="1"/>
</dbReference>
<keyword evidence="7" id="KW-0175">Coiled coil</keyword>
<evidence type="ECO:0000313" key="12">
    <source>
        <dbReference type="Proteomes" id="UP000178735"/>
    </source>
</evidence>
<dbReference type="CDD" id="cd16922">
    <property type="entry name" value="HATPase_EvgS-ArcB-TorS-like"/>
    <property type="match status" value="1"/>
</dbReference>
<dbReference type="Gene3D" id="1.10.287.130">
    <property type="match status" value="1"/>
</dbReference>
<evidence type="ECO:0000256" key="3">
    <source>
        <dbReference type="ARBA" id="ARBA00012438"/>
    </source>
</evidence>
<evidence type="ECO:0000256" key="4">
    <source>
        <dbReference type="ARBA" id="ARBA00022553"/>
    </source>
</evidence>
<feature type="domain" description="Histidine kinase" evidence="9">
    <location>
        <begin position="373"/>
        <end position="596"/>
    </location>
</feature>
<keyword evidence="8" id="KW-0472">Membrane</keyword>
<dbReference type="GO" id="GO:0000155">
    <property type="term" value="F:phosphorelay sensor kinase activity"/>
    <property type="evidence" value="ECO:0007669"/>
    <property type="project" value="InterPro"/>
</dbReference>
<dbReference type="SUPFAM" id="SSF47384">
    <property type="entry name" value="Homodimeric domain of signal transducing histidine kinase"/>
    <property type="match status" value="1"/>
</dbReference>
<comment type="subcellular location">
    <subcellularLocation>
        <location evidence="2">Membrane</location>
    </subcellularLocation>
</comment>